<dbReference type="PANTHER" id="PTHR42663:SF6">
    <property type="entry name" value="HYDROLASE C777.06C-RELATED"/>
    <property type="match status" value="1"/>
</dbReference>
<reference evidence="2 3" key="1">
    <citation type="submission" date="2023-09" db="EMBL/GenBank/DDBJ databases">
        <authorList>
            <person name="Rey-Velasco X."/>
        </authorList>
    </citation>
    <scope>NUCLEOTIDE SEQUENCE [LARGE SCALE GENOMIC DNA]</scope>
    <source>
        <strain evidence="2 3">P050</strain>
    </source>
</reference>
<feature type="domain" description="Metallo-beta-lactamase" evidence="1">
    <location>
        <begin position="78"/>
        <end position="274"/>
    </location>
</feature>
<comment type="caution">
    <text evidence="2">The sequence shown here is derived from an EMBL/GenBank/DDBJ whole genome shotgun (WGS) entry which is preliminary data.</text>
</comment>
<keyword evidence="3" id="KW-1185">Reference proteome</keyword>
<dbReference type="RefSeq" id="WP_311593426.1">
    <property type="nucleotide sequence ID" value="NZ_JAVRHV010000004.1"/>
</dbReference>
<dbReference type="GO" id="GO:0016787">
    <property type="term" value="F:hydrolase activity"/>
    <property type="evidence" value="ECO:0007669"/>
    <property type="project" value="UniProtKB-KW"/>
</dbReference>
<dbReference type="InterPro" id="IPR036866">
    <property type="entry name" value="RibonucZ/Hydroxyglut_hydro"/>
</dbReference>
<evidence type="ECO:0000313" key="2">
    <source>
        <dbReference type="EMBL" id="MDT0553412.1"/>
    </source>
</evidence>
<dbReference type="SUPFAM" id="SSF56281">
    <property type="entry name" value="Metallo-hydrolase/oxidoreductase"/>
    <property type="match status" value="1"/>
</dbReference>
<protein>
    <submittedName>
        <fullName evidence="2">MBL fold metallo-hydrolase</fullName>
        <ecNumber evidence="2">3.-.-.-</ecNumber>
    </submittedName>
</protein>
<accession>A0ABU2Y6U5</accession>
<dbReference type="EMBL" id="JAVRHV010000004">
    <property type="protein sequence ID" value="MDT0553412.1"/>
    <property type="molecule type" value="Genomic_DNA"/>
</dbReference>
<dbReference type="Proteomes" id="UP001252186">
    <property type="component" value="Unassembled WGS sequence"/>
</dbReference>
<evidence type="ECO:0000313" key="3">
    <source>
        <dbReference type="Proteomes" id="UP001252186"/>
    </source>
</evidence>
<dbReference type="Gene3D" id="3.60.15.10">
    <property type="entry name" value="Ribonuclease Z/Hydroxyacylglutathione hydrolase-like"/>
    <property type="match status" value="1"/>
</dbReference>
<gene>
    <name evidence="2" type="ORF">RM519_09165</name>
</gene>
<dbReference type="Pfam" id="PF12706">
    <property type="entry name" value="Lactamase_B_2"/>
    <property type="match status" value="1"/>
</dbReference>
<organism evidence="2 3">
    <name type="scientific">Urechidicola vernalis</name>
    <dbReference type="NCBI Taxonomy" id="3075600"/>
    <lineage>
        <taxon>Bacteria</taxon>
        <taxon>Pseudomonadati</taxon>
        <taxon>Bacteroidota</taxon>
        <taxon>Flavobacteriia</taxon>
        <taxon>Flavobacteriales</taxon>
        <taxon>Flavobacteriaceae</taxon>
        <taxon>Urechidicola</taxon>
    </lineage>
</organism>
<name>A0ABU2Y6U5_9FLAO</name>
<dbReference type="InterPro" id="IPR001279">
    <property type="entry name" value="Metallo-B-lactamas"/>
</dbReference>
<keyword evidence="2" id="KW-0378">Hydrolase</keyword>
<proteinExistence type="predicted"/>
<evidence type="ECO:0000259" key="1">
    <source>
        <dbReference type="Pfam" id="PF12706"/>
    </source>
</evidence>
<sequence length="310" mass="35475">MRQLFIIITSFLLLLFQSEKEEVSNAPYVYVLGVAQDAGYPQINCEKQCCKRVYENPEYRRMVSSIAIVDPISKEEWIFDATPDFSEQVKLLNDHTNRHGDLPEGVFLTHAHMGHYTGLMYLGREAMGAKNMNVFAMPRMKSYLETNGPWSQLTLLGNIALNSINNMKAVQLNERVAVTPILVPHRDEFSETVGYLINTGKKQILFVPDIDKWQLWEHSITDLIKQVDVALLDATFYKNGEINRDMSEVPHPFVEESMELFENLSKEDKAKVHFIHFNHTNPLLIDNSEAVRTVVKYGFKIAKQGAVIIP</sequence>
<dbReference type="EC" id="3.-.-.-" evidence="2"/>
<dbReference type="PANTHER" id="PTHR42663">
    <property type="entry name" value="HYDROLASE C777.06C-RELATED-RELATED"/>
    <property type="match status" value="1"/>
</dbReference>